<dbReference type="InterPro" id="IPR008814">
    <property type="entry name" value="Swp1"/>
</dbReference>
<keyword evidence="5 13" id="KW-0812">Transmembrane</keyword>
<evidence type="ECO:0000256" key="6">
    <source>
        <dbReference type="ARBA" id="ARBA00022729"/>
    </source>
</evidence>
<dbReference type="OrthoDB" id="432292at2759"/>
<dbReference type="PANTHER" id="PTHR12640:SF0">
    <property type="entry name" value="DOLICHYL-DIPHOSPHOOLIGOSACCHARIDE--PROTEIN GLYCOSYLTRANSFERASE SUBUNIT 2"/>
    <property type="match status" value="1"/>
</dbReference>
<evidence type="ECO:0000256" key="12">
    <source>
        <dbReference type="SAM" id="MobiDB-lite"/>
    </source>
</evidence>
<comment type="similarity">
    <text evidence="4">Belongs to the SWP1 family.</text>
</comment>
<evidence type="ECO:0000256" key="1">
    <source>
        <dbReference type="ARBA" id="ARBA00002791"/>
    </source>
</evidence>
<dbReference type="GO" id="GO:0006487">
    <property type="term" value="P:protein N-linked glycosylation"/>
    <property type="evidence" value="ECO:0007669"/>
    <property type="project" value="TreeGrafter"/>
</dbReference>
<evidence type="ECO:0000256" key="2">
    <source>
        <dbReference type="ARBA" id="ARBA00004477"/>
    </source>
</evidence>
<evidence type="ECO:0000256" key="13">
    <source>
        <dbReference type="SAM" id="Phobius"/>
    </source>
</evidence>
<comment type="subcellular location">
    <subcellularLocation>
        <location evidence="2">Endoplasmic reticulum membrane</location>
        <topology evidence="2">Multi-pass membrane protein</topology>
    </subcellularLocation>
</comment>
<feature type="domain" description="Ribophorin II third" evidence="15">
    <location>
        <begin position="27"/>
        <end position="150"/>
    </location>
</feature>
<dbReference type="Pfam" id="PF23860">
    <property type="entry name" value="Ribophorin_II_3rd"/>
    <property type="match status" value="1"/>
</dbReference>
<dbReference type="Proteomes" id="UP000757232">
    <property type="component" value="Unassembled WGS sequence"/>
</dbReference>
<dbReference type="GO" id="GO:0008250">
    <property type="term" value="C:oligosaccharyltransferase complex"/>
    <property type="evidence" value="ECO:0007669"/>
    <property type="project" value="InterPro"/>
</dbReference>
<dbReference type="InterPro" id="IPR056790">
    <property type="entry name" value="Ribophorin_II_C"/>
</dbReference>
<comment type="caution">
    <text evidence="17">The sequence shown here is derived from an EMBL/GenBank/DDBJ whole genome shotgun (WGS) entry which is preliminary data.</text>
</comment>
<feature type="signal peptide" evidence="14">
    <location>
        <begin position="1"/>
        <end position="18"/>
    </location>
</feature>
<evidence type="ECO:0000256" key="8">
    <source>
        <dbReference type="ARBA" id="ARBA00022989"/>
    </source>
</evidence>
<evidence type="ECO:0000313" key="18">
    <source>
        <dbReference type="Proteomes" id="UP000757232"/>
    </source>
</evidence>
<sequence length="279" mass="30295">MMTRSLLLLPFIAAVVSAAQLAVQNARVTISSNNGSQLRTETLKVGGEPPSTPLTLGPTDTLKMSFTITEEGKDKGVQPHQTFLRFYDEQTGEEGIQPVRVNGGGKAKFELNMARPPQSLPPSGDAAFKVSLILGSFVHDPLHTHIFDLSIPPSAPPPQHPEEPSFHPLPEIQHTFRPEPKSPPRFISAVFTGVVLAPWLLLFAFLSKIPHGLPYLSRPQILTFVGLLGAMEGLLLWYWAALHLGQVLAYGAVLGSVTILAGNRALNSLAKWRVEGSHK</sequence>
<feature type="region of interest" description="Disordered" evidence="12">
    <location>
        <begin position="152"/>
        <end position="172"/>
    </location>
</feature>
<feature type="domain" description="Ribophorin II C-terminal" evidence="16">
    <location>
        <begin position="176"/>
        <end position="273"/>
    </location>
</feature>
<comment type="function">
    <text evidence="1">Subunit of the oligosaccharyl transferase (OST) complex that catalyzes the initial transfer of a defined glycan (Glc(3)Man(9)GlcNAc(2) in eukaryotes) from the lipid carrier dolichol-pyrophosphate to an asparagine residue within an Asn-X-Ser/Thr consensus motif in nascent polypeptide chains, the first step in protein N-glycosylation. N-glycosylation occurs cotranslationally and the complex associates with the Sec61 complex at the channel-forming translocon complex that mediates protein translocation across the endoplasmic reticulum (ER). All subunits are required for a maximal enzyme activity.</text>
</comment>
<accession>A0A9Q5MZ36</accession>
<keyword evidence="7" id="KW-0256">Endoplasmic reticulum</keyword>
<dbReference type="GO" id="GO:0016740">
    <property type="term" value="F:transferase activity"/>
    <property type="evidence" value="ECO:0007669"/>
    <property type="project" value="UniProtKB-KW"/>
</dbReference>
<evidence type="ECO:0000256" key="4">
    <source>
        <dbReference type="ARBA" id="ARBA00009038"/>
    </source>
</evidence>
<keyword evidence="6 14" id="KW-0732">Signal</keyword>
<name>A0A9Q5MZ36_SANBA</name>
<evidence type="ECO:0000256" key="7">
    <source>
        <dbReference type="ARBA" id="ARBA00022824"/>
    </source>
</evidence>
<evidence type="ECO:0000256" key="14">
    <source>
        <dbReference type="SAM" id="SignalP"/>
    </source>
</evidence>
<dbReference type="EMBL" id="LNZH02000213">
    <property type="protein sequence ID" value="OCB84887.1"/>
    <property type="molecule type" value="Genomic_DNA"/>
</dbReference>
<comment type="pathway">
    <text evidence="3">Protein modification; protein glycosylation.</text>
</comment>
<feature type="chain" id="PRO_5044270633" description="Ribophorin II" evidence="14">
    <location>
        <begin position="19"/>
        <end position="279"/>
    </location>
</feature>
<keyword evidence="9 13" id="KW-0472">Membrane</keyword>
<dbReference type="Pfam" id="PF25147">
    <property type="entry name" value="Ribophorin_II_C"/>
    <property type="match status" value="1"/>
</dbReference>
<proteinExistence type="inferred from homology"/>
<evidence type="ECO:0000259" key="16">
    <source>
        <dbReference type="Pfam" id="PF25147"/>
    </source>
</evidence>
<evidence type="ECO:0000256" key="10">
    <source>
        <dbReference type="ARBA" id="ARBA00030078"/>
    </source>
</evidence>
<dbReference type="AlphaFoldDB" id="A0A9Q5MZ36"/>
<keyword evidence="8 13" id="KW-1133">Transmembrane helix</keyword>
<dbReference type="PANTHER" id="PTHR12640">
    <property type="entry name" value="RIBOPHORIN II"/>
    <property type="match status" value="1"/>
</dbReference>
<evidence type="ECO:0000256" key="11">
    <source>
        <dbReference type="ARBA" id="ARBA00032139"/>
    </source>
</evidence>
<keyword evidence="17" id="KW-0808">Transferase</keyword>
<evidence type="ECO:0000256" key="9">
    <source>
        <dbReference type="ARBA" id="ARBA00023136"/>
    </source>
</evidence>
<protein>
    <recommendedName>
        <fullName evidence="11">Ribophorin II</fullName>
    </recommendedName>
    <alternativeName>
        <fullName evidence="10">Ribophorin-2</fullName>
    </alternativeName>
</protein>
<organism evidence="17 18">
    <name type="scientific">Sanghuangporus baumii</name>
    <name type="common">Phellinus baumii</name>
    <dbReference type="NCBI Taxonomy" id="108892"/>
    <lineage>
        <taxon>Eukaryota</taxon>
        <taxon>Fungi</taxon>
        <taxon>Dikarya</taxon>
        <taxon>Basidiomycota</taxon>
        <taxon>Agaricomycotina</taxon>
        <taxon>Agaricomycetes</taxon>
        <taxon>Hymenochaetales</taxon>
        <taxon>Hymenochaetaceae</taxon>
        <taxon>Sanghuangporus</taxon>
    </lineage>
</organism>
<feature type="transmembrane region" description="Helical" evidence="13">
    <location>
        <begin position="221"/>
        <end position="241"/>
    </location>
</feature>
<evidence type="ECO:0000256" key="3">
    <source>
        <dbReference type="ARBA" id="ARBA00004922"/>
    </source>
</evidence>
<feature type="transmembrane region" description="Helical" evidence="13">
    <location>
        <begin position="247"/>
        <end position="266"/>
    </location>
</feature>
<feature type="transmembrane region" description="Helical" evidence="13">
    <location>
        <begin position="186"/>
        <end position="209"/>
    </location>
</feature>
<evidence type="ECO:0000313" key="17">
    <source>
        <dbReference type="EMBL" id="OCB84887.1"/>
    </source>
</evidence>
<reference evidence="17" key="1">
    <citation type="submission" date="2016-06" db="EMBL/GenBank/DDBJ databases">
        <title>Draft Genome sequence of the fungus Inonotus baumii.</title>
        <authorList>
            <person name="Zhu H."/>
            <person name="Lin W."/>
        </authorList>
    </citation>
    <scope>NUCLEOTIDE SEQUENCE</scope>
    <source>
        <strain evidence="17">821</strain>
    </source>
</reference>
<dbReference type="InterPro" id="IPR055374">
    <property type="entry name" value="Ribophorin_II_3rd"/>
</dbReference>
<gene>
    <name evidence="17" type="ORF">A7U60_g8109</name>
</gene>
<keyword evidence="18" id="KW-1185">Reference proteome</keyword>
<evidence type="ECO:0000259" key="15">
    <source>
        <dbReference type="Pfam" id="PF23860"/>
    </source>
</evidence>
<evidence type="ECO:0000256" key="5">
    <source>
        <dbReference type="ARBA" id="ARBA00022692"/>
    </source>
</evidence>